<dbReference type="InterPro" id="IPR001764">
    <property type="entry name" value="Glyco_hydro_3_N"/>
</dbReference>
<evidence type="ECO:0000256" key="5">
    <source>
        <dbReference type="ARBA" id="ARBA00023295"/>
    </source>
</evidence>
<dbReference type="EMBL" id="QKZK01000007">
    <property type="protein sequence ID" value="PZX18135.1"/>
    <property type="molecule type" value="Genomic_DNA"/>
</dbReference>
<dbReference type="PANTHER" id="PTHR30480">
    <property type="entry name" value="BETA-HEXOSAMINIDASE-RELATED"/>
    <property type="match status" value="1"/>
</dbReference>
<evidence type="ECO:0000256" key="1">
    <source>
        <dbReference type="ARBA" id="ARBA00001231"/>
    </source>
</evidence>
<dbReference type="AlphaFoldDB" id="A0A2W7NCH8"/>
<dbReference type="SUPFAM" id="SSF51445">
    <property type="entry name" value="(Trans)glycosidases"/>
    <property type="match status" value="1"/>
</dbReference>
<keyword evidence="6" id="KW-0812">Transmembrane</keyword>
<dbReference type="PANTHER" id="PTHR30480:SF13">
    <property type="entry name" value="BETA-HEXOSAMINIDASE"/>
    <property type="match status" value="1"/>
</dbReference>
<dbReference type="Gene3D" id="3.40.50.1700">
    <property type="entry name" value="Glycoside hydrolase family 3 C-terminal domain"/>
    <property type="match status" value="1"/>
</dbReference>
<comment type="caution">
    <text evidence="8">The sequence shown here is derived from an EMBL/GenBank/DDBJ whole genome shotgun (WGS) entry which is preliminary data.</text>
</comment>
<dbReference type="InterPro" id="IPR050226">
    <property type="entry name" value="NagZ_Beta-hexosaminidase"/>
</dbReference>
<evidence type="ECO:0000313" key="8">
    <source>
        <dbReference type="EMBL" id="PZX18135.1"/>
    </source>
</evidence>
<evidence type="ECO:0000256" key="4">
    <source>
        <dbReference type="ARBA" id="ARBA00022801"/>
    </source>
</evidence>
<protein>
    <recommendedName>
        <fullName evidence="3">beta-N-acetylhexosaminidase</fullName>
        <ecNumber evidence="3">3.2.1.52</ecNumber>
    </recommendedName>
</protein>
<dbReference type="OrthoDB" id="9805821at2"/>
<evidence type="ECO:0000256" key="3">
    <source>
        <dbReference type="ARBA" id="ARBA00012663"/>
    </source>
</evidence>
<feature type="domain" description="Glycoside hydrolase family 3 N-terminal" evidence="7">
    <location>
        <begin position="69"/>
        <end position="382"/>
    </location>
</feature>
<evidence type="ECO:0000313" key="9">
    <source>
        <dbReference type="Proteomes" id="UP000249239"/>
    </source>
</evidence>
<dbReference type="GO" id="GO:0005975">
    <property type="term" value="P:carbohydrate metabolic process"/>
    <property type="evidence" value="ECO:0007669"/>
    <property type="project" value="InterPro"/>
</dbReference>
<keyword evidence="9" id="KW-1185">Reference proteome</keyword>
<keyword evidence="5" id="KW-0326">Glycosidase</keyword>
<keyword evidence="6" id="KW-0472">Membrane</keyword>
<dbReference type="Gene3D" id="3.20.20.300">
    <property type="entry name" value="Glycoside hydrolase, family 3, N-terminal domain"/>
    <property type="match status" value="1"/>
</dbReference>
<evidence type="ECO:0000259" key="7">
    <source>
        <dbReference type="Pfam" id="PF00933"/>
    </source>
</evidence>
<evidence type="ECO:0000256" key="6">
    <source>
        <dbReference type="SAM" id="Phobius"/>
    </source>
</evidence>
<evidence type="ECO:0000256" key="2">
    <source>
        <dbReference type="ARBA" id="ARBA00005336"/>
    </source>
</evidence>
<feature type="transmembrane region" description="Helical" evidence="6">
    <location>
        <begin position="16"/>
        <end position="39"/>
    </location>
</feature>
<dbReference type="EC" id="3.2.1.52" evidence="3"/>
<comment type="similarity">
    <text evidence="2">Belongs to the glycosyl hydrolase 3 family.</text>
</comment>
<dbReference type="Proteomes" id="UP000249239">
    <property type="component" value="Unassembled WGS sequence"/>
</dbReference>
<comment type="catalytic activity">
    <reaction evidence="1">
        <text>Hydrolysis of terminal non-reducing N-acetyl-D-hexosamine residues in N-acetyl-beta-D-hexosaminides.</text>
        <dbReference type="EC" id="3.2.1.52"/>
    </reaction>
</comment>
<name>A0A2W7NCH8_9BACT</name>
<reference evidence="8 9" key="1">
    <citation type="submission" date="2018-06" db="EMBL/GenBank/DDBJ databases">
        <title>Genomic Encyclopedia of Archaeal and Bacterial Type Strains, Phase II (KMG-II): from individual species to whole genera.</title>
        <authorList>
            <person name="Goeker M."/>
        </authorList>
    </citation>
    <scope>NUCLEOTIDE SEQUENCE [LARGE SCALE GENOMIC DNA]</scope>
    <source>
        <strain evidence="8 9">DSM 6779</strain>
    </source>
</reference>
<keyword evidence="6" id="KW-1133">Transmembrane helix</keyword>
<dbReference type="GO" id="GO:0004563">
    <property type="term" value="F:beta-N-acetylhexosaminidase activity"/>
    <property type="evidence" value="ECO:0007669"/>
    <property type="project" value="UniProtKB-EC"/>
</dbReference>
<dbReference type="InterPro" id="IPR017853">
    <property type="entry name" value="GH"/>
</dbReference>
<proteinExistence type="inferred from homology"/>
<sequence>MSFNNVPVLRLDTHILILYQMNLFRIPLLAVMLCVGWMARAQALGERNDFLRYVNDPRVDSIYHHLTPDERIAQLFWLMTENLHDPKSVQRVMSLVQTFQPGGLLYMRNTAADIVRFSAQASAVSRVPLIYSIDGETGAAMRVKGIRALPKAMTLGAIADERLLYRAGDEAARQLRGLGIHVNFAPVADVNVNAANPVIGIRSFGEDPHEVARRAVALMHGMQDGGVVAVAKHFPGHGDTDVDSHLALPVIGHTRARLDTVELVPFDAMIKNGVMGVMSAHLEVNALDTTRGLPASLSKPMLTDLLCHGMGFQGVVITDAMNMKGVKKAGQPGRVDALALAAGNDIVESTEDLGAAITSVKQAIDAGELTWCDIERKCRKALALKLWAGCGAPLPEPNDSLVTRINSGMDATLLPDLYRAALTVLPGAADTVALTPDSTEVLLLVMPGGKALADSIAAHRPAKRLNLVVGAKGEVIRQQLGRHAQVVICTGGFADARKVWNDAALAPLWRWLWQHNGVRVVVADSPYRLHQLKNIERAREVVLVYEAVPEAFQAAALYLSGQLTPVGRLPVTVSNLWRCGQGK</sequence>
<keyword evidence="4 8" id="KW-0378">Hydrolase</keyword>
<dbReference type="InterPro" id="IPR036881">
    <property type="entry name" value="Glyco_hydro_3_C_sf"/>
</dbReference>
<dbReference type="GO" id="GO:0009254">
    <property type="term" value="P:peptidoglycan turnover"/>
    <property type="evidence" value="ECO:0007669"/>
    <property type="project" value="TreeGrafter"/>
</dbReference>
<dbReference type="InterPro" id="IPR036962">
    <property type="entry name" value="Glyco_hydro_3_N_sf"/>
</dbReference>
<dbReference type="Pfam" id="PF00933">
    <property type="entry name" value="Glyco_hydro_3"/>
    <property type="match status" value="1"/>
</dbReference>
<gene>
    <name evidence="8" type="ORF">LX69_01172</name>
</gene>
<accession>A0A2W7NCH8</accession>
<dbReference type="PRINTS" id="PR00133">
    <property type="entry name" value="GLHYDRLASE3"/>
</dbReference>
<organism evidence="8 9">
    <name type="scientific">Breznakibacter xylanolyticus</name>
    <dbReference type="NCBI Taxonomy" id="990"/>
    <lineage>
        <taxon>Bacteria</taxon>
        <taxon>Pseudomonadati</taxon>
        <taxon>Bacteroidota</taxon>
        <taxon>Bacteroidia</taxon>
        <taxon>Marinilabiliales</taxon>
        <taxon>Marinilabiliaceae</taxon>
        <taxon>Breznakibacter</taxon>
    </lineage>
</organism>